<evidence type="ECO:0000313" key="1">
    <source>
        <dbReference type="EMBL" id="KAF6024153.1"/>
    </source>
</evidence>
<gene>
    <name evidence="1" type="ORF">EB796_017548</name>
</gene>
<evidence type="ECO:0000313" key="2">
    <source>
        <dbReference type="Proteomes" id="UP000593567"/>
    </source>
</evidence>
<protein>
    <submittedName>
        <fullName evidence="1">Uncharacterized protein</fullName>
    </submittedName>
</protein>
<organism evidence="1 2">
    <name type="scientific">Bugula neritina</name>
    <name type="common">Brown bryozoan</name>
    <name type="synonym">Sertularia neritina</name>
    <dbReference type="NCBI Taxonomy" id="10212"/>
    <lineage>
        <taxon>Eukaryota</taxon>
        <taxon>Metazoa</taxon>
        <taxon>Spiralia</taxon>
        <taxon>Lophotrochozoa</taxon>
        <taxon>Bryozoa</taxon>
        <taxon>Gymnolaemata</taxon>
        <taxon>Cheilostomatida</taxon>
        <taxon>Flustrina</taxon>
        <taxon>Buguloidea</taxon>
        <taxon>Bugulidae</taxon>
        <taxon>Bugula</taxon>
    </lineage>
</organism>
<accession>A0A7J7JE92</accession>
<dbReference type="Proteomes" id="UP000593567">
    <property type="component" value="Unassembled WGS sequence"/>
</dbReference>
<name>A0A7J7JE92_BUGNE</name>
<dbReference type="AlphaFoldDB" id="A0A7J7JE92"/>
<reference evidence="1" key="1">
    <citation type="submission" date="2020-06" db="EMBL/GenBank/DDBJ databases">
        <title>Draft genome of Bugula neritina, a colonial animal packing powerful symbionts and potential medicines.</title>
        <authorList>
            <person name="Rayko M."/>
        </authorList>
    </citation>
    <scope>NUCLEOTIDE SEQUENCE [LARGE SCALE GENOMIC DNA]</scope>
    <source>
        <strain evidence="1">Kwan_BN1</strain>
    </source>
</reference>
<proteinExistence type="predicted"/>
<dbReference type="EMBL" id="VXIV02002612">
    <property type="protein sequence ID" value="KAF6024153.1"/>
    <property type="molecule type" value="Genomic_DNA"/>
</dbReference>
<comment type="caution">
    <text evidence="1">The sequence shown here is derived from an EMBL/GenBank/DDBJ whole genome shotgun (WGS) entry which is preliminary data.</text>
</comment>
<keyword evidence="2" id="KW-1185">Reference proteome</keyword>
<sequence>MLDEAILFHLLQTETNFAPHFAIKLLTSFCILYGPITEQNCNTYIVPYFSLSYIDNRWETDGYLQLRIKVIFNNLPLPKYVFQLMTVALLNFDKNVAYPAEVFHNGTLLGHGNSATHLVHDHNSGSVTIQVSTLVETINSSWQRLIEVTNFIINQTTSV</sequence>